<dbReference type="AlphaFoldDB" id="A0A1I3H1B7"/>
<dbReference type="EMBL" id="FORA01000001">
    <property type="protein sequence ID" value="SFI29340.1"/>
    <property type="molecule type" value="Genomic_DNA"/>
</dbReference>
<feature type="domain" description="Mce/MlaD" evidence="1">
    <location>
        <begin position="41"/>
        <end position="115"/>
    </location>
</feature>
<proteinExistence type="predicted"/>
<dbReference type="Proteomes" id="UP000199110">
    <property type="component" value="Unassembled WGS sequence"/>
</dbReference>
<dbReference type="PANTHER" id="PTHR36698:SF2">
    <property type="entry name" value="MCE_MLAD DOMAIN-CONTAINING PROTEIN"/>
    <property type="match status" value="1"/>
</dbReference>
<reference evidence="2 3" key="1">
    <citation type="submission" date="2016-10" db="EMBL/GenBank/DDBJ databases">
        <authorList>
            <person name="de Groot N.N."/>
        </authorList>
    </citation>
    <scope>NUCLEOTIDE SEQUENCE [LARGE SCALE GENOMIC DNA]</scope>
    <source>
        <strain evidence="2 3">DSM 19073</strain>
    </source>
</reference>
<keyword evidence="3" id="KW-1185">Reference proteome</keyword>
<organism evidence="2 3">
    <name type="scientific">Jannaschia pohangensis</name>
    <dbReference type="NCBI Taxonomy" id="390807"/>
    <lineage>
        <taxon>Bacteria</taxon>
        <taxon>Pseudomonadati</taxon>
        <taxon>Pseudomonadota</taxon>
        <taxon>Alphaproteobacteria</taxon>
        <taxon>Rhodobacterales</taxon>
        <taxon>Roseobacteraceae</taxon>
        <taxon>Jannaschia</taxon>
    </lineage>
</organism>
<sequence length="504" mass="51672">MEIKANFLLIGLFTLLGLGAVLAAFVWLGSFRLDRDEAVYGVLFNDVSGLTVNGEVVFNGLPVGRVTELRLHAPDPSLIYARIEIDAATPVRGDTIAQLSSQGVTGIAYVALSGGSPSAPLLNSVPDDPALIPSRRTGLQTLLNDAPVLFDDVAALVADVRVLVGPDTQTKVARILTNLDSASAKLDTTLDGMAELTEGLSAAATQIGGLGDTIAALEGQVGTTLANADSALIAATGTFDAATPAIADLRTALDLTRDLLAQEGPDTLAALRSGVAGLDTTLESAETAFDALARAADRIDELASGDGAALLASARGTLSAVEPALRDDLPATLSDLRAASAETRAALTRITDGIAGTTDQLDPLATDARAALAEVTALLERGGTTLDTLDGALASADGAFATAGTIMEADIGPAMADIRAAADAIARDLPTLTARADTVLRDIANAVAVVTPGLRDFGATTLPEFGRLATETRTLVRGLSDLVRQIRNNPVGLIQGGQVPEYRR</sequence>
<name>A0A1I3H1B7_9RHOB</name>
<dbReference type="RefSeq" id="WP_175484771.1">
    <property type="nucleotide sequence ID" value="NZ_FORA01000001.1"/>
</dbReference>
<evidence type="ECO:0000313" key="3">
    <source>
        <dbReference type="Proteomes" id="UP000199110"/>
    </source>
</evidence>
<dbReference type="PANTHER" id="PTHR36698">
    <property type="entry name" value="BLL5892 PROTEIN"/>
    <property type="match status" value="1"/>
</dbReference>
<dbReference type="Pfam" id="PF02470">
    <property type="entry name" value="MlaD"/>
    <property type="match status" value="1"/>
</dbReference>
<gene>
    <name evidence="2" type="ORF">SAMN04488095_0412</name>
</gene>
<dbReference type="STRING" id="390807.SAMN04488095_0412"/>
<evidence type="ECO:0000313" key="2">
    <source>
        <dbReference type="EMBL" id="SFI29340.1"/>
    </source>
</evidence>
<dbReference type="InterPro" id="IPR003399">
    <property type="entry name" value="Mce/MlaD"/>
</dbReference>
<accession>A0A1I3H1B7</accession>
<evidence type="ECO:0000259" key="1">
    <source>
        <dbReference type="Pfam" id="PF02470"/>
    </source>
</evidence>
<protein>
    <submittedName>
        <fullName evidence="2">Phospholipid/cholesterol/gamma-HCH transport system substrate-binding protein</fullName>
    </submittedName>
</protein>